<dbReference type="AlphaFoldDB" id="A0A0F9MDR3"/>
<gene>
    <name evidence="1" type="ORF">LCGC14_1472540</name>
</gene>
<reference evidence="1" key="1">
    <citation type="journal article" date="2015" name="Nature">
        <title>Complex archaea that bridge the gap between prokaryotes and eukaryotes.</title>
        <authorList>
            <person name="Spang A."/>
            <person name="Saw J.H."/>
            <person name="Jorgensen S.L."/>
            <person name="Zaremba-Niedzwiedzka K."/>
            <person name="Martijn J."/>
            <person name="Lind A.E."/>
            <person name="van Eijk R."/>
            <person name="Schleper C."/>
            <person name="Guy L."/>
            <person name="Ettema T.J."/>
        </authorList>
    </citation>
    <scope>NUCLEOTIDE SEQUENCE</scope>
</reference>
<organism evidence="1">
    <name type="scientific">marine sediment metagenome</name>
    <dbReference type="NCBI Taxonomy" id="412755"/>
    <lineage>
        <taxon>unclassified sequences</taxon>
        <taxon>metagenomes</taxon>
        <taxon>ecological metagenomes</taxon>
    </lineage>
</organism>
<proteinExistence type="predicted"/>
<evidence type="ECO:0000313" key="1">
    <source>
        <dbReference type="EMBL" id="KKM67292.1"/>
    </source>
</evidence>
<dbReference type="EMBL" id="LAZR01010374">
    <property type="protein sequence ID" value="KKM67292.1"/>
    <property type="molecule type" value="Genomic_DNA"/>
</dbReference>
<name>A0A0F9MDR3_9ZZZZ</name>
<accession>A0A0F9MDR3</accession>
<comment type="caution">
    <text evidence="1">The sequence shown here is derived from an EMBL/GenBank/DDBJ whole genome shotgun (WGS) entry which is preliminary data.</text>
</comment>
<protein>
    <submittedName>
        <fullName evidence="1">Uncharacterized protein</fullName>
    </submittedName>
</protein>
<sequence>KGKDKWKLVKLKENSDINHECLDEHVIPLKVKNFKVEDDKHWSFLIDDNVNKAVEI</sequence>
<feature type="non-terminal residue" evidence="1">
    <location>
        <position position="1"/>
    </location>
</feature>